<keyword evidence="2" id="KW-1185">Reference proteome</keyword>
<feature type="non-terminal residue" evidence="1">
    <location>
        <position position="1"/>
    </location>
</feature>
<evidence type="ECO:0000313" key="2">
    <source>
        <dbReference type="Proteomes" id="UP000553632"/>
    </source>
</evidence>
<proteinExistence type="predicted"/>
<evidence type="ECO:0000313" key="1">
    <source>
        <dbReference type="EMBL" id="KAF4706573.1"/>
    </source>
</evidence>
<accession>A0A7J6QE08</accession>
<dbReference type="AlphaFoldDB" id="A0A7J6QE08"/>
<dbReference type="EMBL" id="JABANO010033592">
    <property type="protein sequence ID" value="KAF4706573.1"/>
    <property type="molecule type" value="Genomic_DNA"/>
</dbReference>
<gene>
    <name evidence="1" type="ORF">FOZ63_024061</name>
</gene>
<feature type="non-terminal residue" evidence="1">
    <location>
        <position position="119"/>
    </location>
</feature>
<organism evidence="1 2">
    <name type="scientific">Perkinsus olseni</name>
    <name type="common">Perkinsus atlanticus</name>
    <dbReference type="NCBI Taxonomy" id="32597"/>
    <lineage>
        <taxon>Eukaryota</taxon>
        <taxon>Sar</taxon>
        <taxon>Alveolata</taxon>
        <taxon>Perkinsozoa</taxon>
        <taxon>Perkinsea</taxon>
        <taxon>Perkinsida</taxon>
        <taxon>Perkinsidae</taxon>
        <taxon>Perkinsus</taxon>
    </lineage>
</organism>
<sequence length="119" mass="13395">AGEGCSKPDLRSTLKIGASSTYEDQYMLMMEEVWNTRPSNFLWMEYPQFIQPLHFQRISEKLNQLLSPPPPSWNVPRELSIPIFNPSIVAIDQPQLAEAFLLAARMSNGPGCPLFQTAG</sequence>
<comment type="caution">
    <text evidence="1">The sequence shown here is derived from an EMBL/GenBank/DDBJ whole genome shotgun (WGS) entry which is preliminary data.</text>
</comment>
<reference evidence="1 2" key="1">
    <citation type="submission" date="2020-04" db="EMBL/GenBank/DDBJ databases">
        <title>Perkinsus olseni comparative genomics.</title>
        <authorList>
            <person name="Bogema D.R."/>
        </authorList>
    </citation>
    <scope>NUCLEOTIDE SEQUENCE [LARGE SCALE GENOMIC DNA]</scope>
    <source>
        <strain evidence="1 2">ATCC PRA-207</strain>
    </source>
</reference>
<protein>
    <submittedName>
        <fullName evidence="1">Uncharacterized protein</fullName>
    </submittedName>
</protein>
<dbReference type="Proteomes" id="UP000553632">
    <property type="component" value="Unassembled WGS sequence"/>
</dbReference>
<name>A0A7J6QE08_PEROL</name>